<dbReference type="Pfam" id="PF00550">
    <property type="entry name" value="PP-binding"/>
    <property type="match status" value="1"/>
</dbReference>
<dbReference type="EMBL" id="QGML01000202">
    <property type="protein sequence ID" value="TVY93011.1"/>
    <property type="molecule type" value="Genomic_DNA"/>
</dbReference>
<dbReference type="Pfam" id="PF23562">
    <property type="entry name" value="AMP-binding_C_3"/>
    <property type="match status" value="1"/>
</dbReference>
<dbReference type="Pfam" id="PF07993">
    <property type="entry name" value="NAD_binding_4"/>
    <property type="match status" value="1"/>
</dbReference>
<gene>
    <name evidence="7" type="primary">FUB8_5</name>
    <name evidence="7" type="ORF">LAWI1_G004754</name>
</gene>
<dbReference type="InterPro" id="IPR036291">
    <property type="entry name" value="NAD(P)-bd_dom_sf"/>
</dbReference>
<feature type="domain" description="Carrier" evidence="5">
    <location>
        <begin position="563"/>
        <end position="628"/>
    </location>
</feature>
<evidence type="ECO:0000259" key="6">
    <source>
        <dbReference type="Pfam" id="PF07993"/>
    </source>
</evidence>
<keyword evidence="3" id="KW-0812">Transmembrane</keyword>
<dbReference type="Gene3D" id="1.10.1200.10">
    <property type="entry name" value="ACP-like"/>
    <property type="match status" value="1"/>
</dbReference>
<organism evidence="7 8">
    <name type="scientific">Lachnellula willkommii</name>
    <dbReference type="NCBI Taxonomy" id="215461"/>
    <lineage>
        <taxon>Eukaryota</taxon>
        <taxon>Fungi</taxon>
        <taxon>Dikarya</taxon>
        <taxon>Ascomycota</taxon>
        <taxon>Pezizomycotina</taxon>
        <taxon>Leotiomycetes</taxon>
        <taxon>Helotiales</taxon>
        <taxon>Lachnaceae</taxon>
        <taxon>Lachnellula</taxon>
    </lineage>
</organism>
<name>A0A559MJ69_9HELO</name>
<dbReference type="InterPro" id="IPR036736">
    <property type="entry name" value="ACP-like_sf"/>
</dbReference>
<evidence type="ECO:0000313" key="7">
    <source>
        <dbReference type="EMBL" id="TVY93011.1"/>
    </source>
</evidence>
<dbReference type="Gene3D" id="3.40.50.12780">
    <property type="entry name" value="N-terminal domain of ligase-like"/>
    <property type="match status" value="1"/>
</dbReference>
<evidence type="ECO:0000256" key="1">
    <source>
        <dbReference type="ARBA" id="ARBA00022450"/>
    </source>
</evidence>
<feature type="domain" description="AMP-dependent synthetase/ligase" evidence="4">
    <location>
        <begin position="41"/>
        <end position="347"/>
    </location>
</feature>
<dbReference type="SUPFAM" id="SSF51735">
    <property type="entry name" value="NAD(P)-binding Rossmann-fold domains"/>
    <property type="match status" value="1"/>
</dbReference>
<dbReference type="SUPFAM" id="SSF47336">
    <property type="entry name" value="ACP-like"/>
    <property type="match status" value="1"/>
</dbReference>
<dbReference type="InterPro" id="IPR051414">
    <property type="entry name" value="Adenylate-forming_Reductase"/>
</dbReference>
<dbReference type="AlphaFoldDB" id="A0A559MJ69"/>
<protein>
    <submittedName>
        <fullName evidence="7">Non-canonical non-ribosomal peptide synthetase</fullName>
    </submittedName>
</protein>
<feature type="domain" description="Thioester reductase (TE)" evidence="6">
    <location>
        <begin position="683"/>
        <end position="928"/>
    </location>
</feature>
<dbReference type="PANTHER" id="PTHR43439">
    <property type="entry name" value="PHENYLACETATE-COENZYME A LIGASE"/>
    <property type="match status" value="1"/>
</dbReference>
<feature type="transmembrane region" description="Helical" evidence="3">
    <location>
        <begin position="231"/>
        <end position="253"/>
    </location>
</feature>
<dbReference type="SUPFAM" id="SSF56801">
    <property type="entry name" value="Acetyl-CoA synthetase-like"/>
    <property type="match status" value="1"/>
</dbReference>
<evidence type="ECO:0000259" key="5">
    <source>
        <dbReference type="Pfam" id="PF00550"/>
    </source>
</evidence>
<dbReference type="Gene3D" id="3.40.50.720">
    <property type="entry name" value="NAD(P)-binding Rossmann-like Domain"/>
    <property type="match status" value="1"/>
</dbReference>
<dbReference type="PANTHER" id="PTHR43439:SF2">
    <property type="entry name" value="ENZYME, PUTATIVE (JCVI)-RELATED"/>
    <property type="match status" value="1"/>
</dbReference>
<evidence type="ECO:0000259" key="4">
    <source>
        <dbReference type="Pfam" id="PF00501"/>
    </source>
</evidence>
<dbReference type="InterPro" id="IPR013120">
    <property type="entry name" value="FAR_NAD-bd"/>
</dbReference>
<dbReference type="Proteomes" id="UP000315522">
    <property type="component" value="Unassembled WGS sequence"/>
</dbReference>
<keyword evidence="1" id="KW-0596">Phosphopantetheine</keyword>
<dbReference type="PROSITE" id="PS00455">
    <property type="entry name" value="AMP_BINDING"/>
    <property type="match status" value="1"/>
</dbReference>
<dbReference type="InterPro" id="IPR020845">
    <property type="entry name" value="AMP-binding_CS"/>
</dbReference>
<comment type="caution">
    <text evidence="7">The sequence shown here is derived from an EMBL/GenBank/DDBJ whole genome shotgun (WGS) entry which is preliminary data.</text>
</comment>
<keyword evidence="3" id="KW-0472">Membrane</keyword>
<proteinExistence type="predicted"/>
<evidence type="ECO:0000313" key="8">
    <source>
        <dbReference type="Proteomes" id="UP000315522"/>
    </source>
</evidence>
<keyword evidence="2" id="KW-0597">Phosphoprotein</keyword>
<dbReference type="Pfam" id="PF00501">
    <property type="entry name" value="AMP-binding"/>
    <property type="match status" value="1"/>
</dbReference>
<sequence>MVNAQYGQRILPKHVDELAAATPNRVLGMIARSSDISKGFIELSTTQLANAVNYTSWWIEDQIGKSSNFETIAYLGATDFRFWAIELAAIKTGYAALLPSPRNSVANSVAVLESTKCNVIFYSAEMASKVKTLKEARPELRTFEIPEMEVLTSTPAKAYPYTKTWEEAKNDRVLIMHTSGSTGTPKPIYQNNDYIGITDAARMIPEVPGHPLTGPSSWGGPGFKYYMGFPLFHLAGFACGLAALFFEGIIVLGPPGSPPNGRIVSDILSQVDLDVLCAPPSLLGDLVKEYPNEFLAQAKKLDLIMYGGGPLSPEIGNFLTKHVRLGQLIGSTEANMFMNVHPDREDWQWFQWHPTHSGIELEKVENSELYEMVIRRQPGMERTQGIFKTMPHLQEWRTKDIYQKHPTKDLWLYRGRNDDVIVLSNGEKFNPVTMEGIVNGHPKVTGALVVGARRSQCALLIEGNGVENTQEFLDSVWPTVEEANKVSPGHAQIARNLVLVIKADKPFPRAAKGTIVRHAANKEYAEEINALYDAFEEVTDPAVALPQLEAAADGTSIRNFVRKLVSMSLDVPSFSDDDDWYVHGLDSLQTIQLANNLKLALKEHASGSHIGTRIIYENPTVSKLASALQRIISPESSVTDSAANSEELRVANMKNMFNKLINGLPKKVESRAASDDEPLTVVLTGSTGSLGYYLLETMLRDPKVKKVYCLNRSSDARDKFYSRIPQITDSLKSKDAKVEFFQASFGAPNFGLLPSQYDQLLSEADVIIHNAWAVNFNHALESFEADHLRGVRTFIELSLLSPRNPSFNFVSSISTMGNWNSLYADQAIPERVANDQEWSAALPMGYGESKFVAEQMLHAATQAGIRGNVLRVGQIAGPVKRGSIGVWNHQEWFPSLVKTTKNLGAAPKTLGSMNLIDWIPVDVLADVIVELVHNTSSRSSNPFHVFNLVNPQRVEFEQLVPTIIQTFSTHGKQIEAVSPEEWLQRLGRLDSTKQDVLENHPSLKIMDFYHGLTATEGEGLFSTDVTKKTSESMAELGAISSKDIETWLEQWAY</sequence>
<reference evidence="7 8" key="1">
    <citation type="submission" date="2018-05" db="EMBL/GenBank/DDBJ databases">
        <title>Genome sequencing and assembly of the regulated plant pathogen Lachnellula willkommii and related sister species for the development of diagnostic species identification markers.</title>
        <authorList>
            <person name="Giroux E."/>
            <person name="Bilodeau G."/>
        </authorList>
    </citation>
    <scope>NUCLEOTIDE SEQUENCE [LARGE SCALE GENOMIC DNA]</scope>
    <source>
        <strain evidence="7 8">CBS 172.35</strain>
    </source>
</reference>
<evidence type="ECO:0000256" key="2">
    <source>
        <dbReference type="ARBA" id="ARBA00022553"/>
    </source>
</evidence>
<dbReference type="InterPro" id="IPR042099">
    <property type="entry name" value="ANL_N_sf"/>
</dbReference>
<dbReference type="InterPro" id="IPR009081">
    <property type="entry name" value="PP-bd_ACP"/>
</dbReference>
<keyword evidence="8" id="KW-1185">Reference proteome</keyword>
<accession>A0A559MJ69</accession>
<dbReference type="InterPro" id="IPR000873">
    <property type="entry name" value="AMP-dep_synth/lig_dom"/>
</dbReference>
<evidence type="ECO:0000256" key="3">
    <source>
        <dbReference type="SAM" id="Phobius"/>
    </source>
</evidence>
<keyword evidence="3" id="KW-1133">Transmembrane helix</keyword>